<dbReference type="PROSITE" id="PS00929">
    <property type="entry name" value="PIR_REPEAT_1"/>
    <property type="match status" value="1"/>
</dbReference>
<dbReference type="FunCoup" id="I2GUV9">
    <property type="interactions" value="74"/>
</dbReference>
<evidence type="ECO:0000313" key="5">
    <source>
        <dbReference type="EMBL" id="CCH57911.1"/>
    </source>
</evidence>
<dbReference type="KEGG" id="tbl:TBLA_0A01110"/>
<dbReference type="OMA" id="MAYIKIA"/>
<feature type="chain" id="PRO_5003659892" description="Temperature shock-inducible protein 1" evidence="4">
    <location>
        <begin position="19"/>
        <end position="243"/>
    </location>
</feature>
<dbReference type="GeneID" id="14492998"/>
<dbReference type="GO" id="GO:0005199">
    <property type="term" value="F:structural constituent of cell wall"/>
    <property type="evidence" value="ECO:0007669"/>
    <property type="project" value="InterPro"/>
</dbReference>
<dbReference type="STRING" id="1071380.I2GUV9"/>
<dbReference type="OrthoDB" id="4069694at2759"/>
<feature type="compositionally biased region" description="Basic and acidic residues" evidence="3">
    <location>
        <begin position="132"/>
        <end position="178"/>
    </location>
</feature>
<evidence type="ECO:0000256" key="3">
    <source>
        <dbReference type="SAM" id="MobiDB-lite"/>
    </source>
</evidence>
<feature type="compositionally biased region" description="Low complexity" evidence="3">
    <location>
        <begin position="179"/>
        <end position="196"/>
    </location>
</feature>
<comment type="subcellular location">
    <subcellularLocation>
        <location evidence="1">Cell envelope</location>
    </subcellularLocation>
</comment>
<dbReference type="PROSITE" id="PS00724">
    <property type="entry name" value="SRP1_TIP1"/>
    <property type="match status" value="1"/>
</dbReference>
<protein>
    <recommendedName>
        <fullName evidence="7">Temperature shock-inducible protein 1</fullName>
    </recommendedName>
</protein>
<dbReference type="GO" id="GO:0000324">
    <property type="term" value="C:fungal-type vacuole"/>
    <property type="evidence" value="ECO:0007669"/>
    <property type="project" value="TreeGrafter"/>
</dbReference>
<name>I2GUV9_HENB6</name>
<proteinExistence type="predicted"/>
<dbReference type="EMBL" id="HE806316">
    <property type="protein sequence ID" value="CCH57911.1"/>
    <property type="molecule type" value="Genomic_DNA"/>
</dbReference>
<keyword evidence="6" id="KW-1185">Reference proteome</keyword>
<dbReference type="PANTHER" id="PTHR31002:SF34">
    <property type="entry name" value="CELL WALL PROTEIN CWP1-RELATED"/>
    <property type="match status" value="1"/>
</dbReference>
<evidence type="ECO:0000256" key="1">
    <source>
        <dbReference type="ARBA" id="ARBA00004196"/>
    </source>
</evidence>
<gene>
    <name evidence="5" type="primary">TBLA0A01110</name>
    <name evidence="5" type="ORF">TBLA_0A01110</name>
</gene>
<dbReference type="HOGENOM" id="CLU_071083_0_0_1"/>
<evidence type="ECO:0000256" key="4">
    <source>
        <dbReference type="SAM" id="SignalP"/>
    </source>
</evidence>
<organism evidence="5 6">
    <name type="scientific">Henningerozyma blattae (strain ATCC 34711 / CBS 6284 / DSM 70876 / NBRC 10599 / NRRL Y-10934 / UCD 77-7)</name>
    <name type="common">Yeast</name>
    <name type="synonym">Tetrapisispora blattae</name>
    <dbReference type="NCBI Taxonomy" id="1071380"/>
    <lineage>
        <taxon>Eukaryota</taxon>
        <taxon>Fungi</taxon>
        <taxon>Dikarya</taxon>
        <taxon>Ascomycota</taxon>
        <taxon>Saccharomycotina</taxon>
        <taxon>Saccharomycetes</taxon>
        <taxon>Saccharomycetales</taxon>
        <taxon>Saccharomycetaceae</taxon>
        <taxon>Henningerozyma</taxon>
    </lineage>
</organism>
<feature type="signal peptide" evidence="4">
    <location>
        <begin position="1"/>
        <end position="18"/>
    </location>
</feature>
<dbReference type="InterPro" id="IPR000420">
    <property type="entry name" value="Yeast_PIR_rpt"/>
</dbReference>
<evidence type="ECO:0008006" key="7">
    <source>
        <dbReference type="Google" id="ProtNLM"/>
    </source>
</evidence>
<dbReference type="Pfam" id="PF00399">
    <property type="entry name" value="PIR"/>
    <property type="match status" value="1"/>
</dbReference>
<feature type="compositionally biased region" description="Low complexity" evidence="3">
    <location>
        <begin position="117"/>
        <end position="131"/>
    </location>
</feature>
<dbReference type="AlphaFoldDB" id="I2GUV9"/>
<dbReference type="Proteomes" id="UP000002866">
    <property type="component" value="Chromosome 1"/>
</dbReference>
<dbReference type="PANTHER" id="PTHR31002">
    <property type="entry name" value="SERIPAUPERIN"/>
    <property type="match status" value="1"/>
</dbReference>
<dbReference type="eggNOG" id="ENOG502SVWI">
    <property type="taxonomic scope" value="Eukaryota"/>
</dbReference>
<dbReference type="InterPro" id="IPR050788">
    <property type="entry name" value="Yeast_SRP1/TIP1_CWP"/>
</dbReference>
<dbReference type="InParanoid" id="I2GUV9"/>
<reference evidence="5 6" key="1">
    <citation type="journal article" date="2011" name="Proc. Natl. Acad. Sci. U.S.A.">
        <title>Evolutionary erosion of yeast sex chromosomes by mating-type switching accidents.</title>
        <authorList>
            <person name="Gordon J.L."/>
            <person name="Armisen D."/>
            <person name="Proux-Wera E."/>
            <person name="Oheigeartaigh S.S."/>
            <person name="Byrne K.P."/>
            <person name="Wolfe K.H."/>
        </authorList>
    </citation>
    <scope>NUCLEOTIDE SEQUENCE [LARGE SCALE GENOMIC DNA]</scope>
    <source>
        <strain evidence="6">ATCC 34711 / CBS 6284 / DSM 70876 / NBRC 10599 / NRRL Y-10934 / UCD 77-7</strain>
    </source>
</reference>
<sequence>MSFAKFVAALTVAASAYALSAEDQVSEMQIIMADVNANLADYVGLVADMDIPDALFNLYTEMATATDDSYTKDMAALDMNQISAMLTVLPWYSSRLEGKVAQFGEAAATTKAEETTTSKVETTSSKAPETTTKTEESSKAPETTTKTEESSKAPETTTKTEESSKAPETTTKTEESSKAPETTTKAETTEAPATKTSQSTVAAISQITDGQIQATVEQQTENGAAKMVAGLGAGVAAAAALLL</sequence>
<evidence type="ECO:0000313" key="6">
    <source>
        <dbReference type="Proteomes" id="UP000002866"/>
    </source>
</evidence>
<dbReference type="InterPro" id="IPR000992">
    <property type="entry name" value="SRP1_TIP1"/>
</dbReference>
<keyword evidence="2 4" id="KW-0732">Signal</keyword>
<dbReference type="PROSITE" id="PS50256">
    <property type="entry name" value="PIR_REPEAT_2"/>
    <property type="match status" value="1"/>
</dbReference>
<dbReference type="RefSeq" id="XP_004177430.1">
    <property type="nucleotide sequence ID" value="XM_004177382.1"/>
</dbReference>
<dbReference type="GO" id="GO:0009277">
    <property type="term" value="C:fungal-type cell wall"/>
    <property type="evidence" value="ECO:0007669"/>
    <property type="project" value="TreeGrafter"/>
</dbReference>
<accession>I2GUV9</accession>
<dbReference type="Pfam" id="PF00660">
    <property type="entry name" value="SRP1_TIP1"/>
    <property type="match status" value="1"/>
</dbReference>
<feature type="region of interest" description="Disordered" evidence="3">
    <location>
        <begin position="107"/>
        <end position="201"/>
    </location>
</feature>
<evidence type="ECO:0000256" key="2">
    <source>
        <dbReference type="ARBA" id="ARBA00022729"/>
    </source>
</evidence>
<dbReference type="GO" id="GO:0031505">
    <property type="term" value="P:fungal-type cell wall organization"/>
    <property type="evidence" value="ECO:0007669"/>
    <property type="project" value="TreeGrafter"/>
</dbReference>